<dbReference type="InterPro" id="IPR000073">
    <property type="entry name" value="AB_hydrolase_1"/>
</dbReference>
<gene>
    <name evidence="5 7" type="primary">bioH</name>
    <name evidence="7" type="ORF">RI845_01725</name>
</gene>
<feature type="binding site" evidence="5">
    <location>
        <position position="237"/>
    </location>
    <ligand>
        <name>substrate</name>
    </ligand>
</feature>
<name>A0ABY9TM92_9GAMM</name>
<comment type="similarity">
    <text evidence="5">Belongs to the AB hydrolase superfamily. Carboxylesterase BioH family.</text>
</comment>
<feature type="active site" description="Nucleophile" evidence="5">
    <location>
        <position position="84"/>
    </location>
</feature>
<organism evidence="7 8">
    <name type="scientific">Thalassotalea nanhaiensis</name>
    <dbReference type="NCBI Taxonomy" id="3065648"/>
    <lineage>
        <taxon>Bacteria</taxon>
        <taxon>Pseudomonadati</taxon>
        <taxon>Pseudomonadota</taxon>
        <taxon>Gammaproteobacteria</taxon>
        <taxon>Alteromonadales</taxon>
        <taxon>Colwelliaceae</taxon>
        <taxon>Thalassotalea</taxon>
    </lineage>
</organism>
<dbReference type="NCBIfam" id="TIGR01738">
    <property type="entry name" value="bioH"/>
    <property type="match status" value="1"/>
</dbReference>
<dbReference type="Gene3D" id="3.40.50.1820">
    <property type="entry name" value="alpha/beta hydrolase"/>
    <property type="match status" value="1"/>
</dbReference>
<dbReference type="SUPFAM" id="SSF53474">
    <property type="entry name" value="alpha/beta-Hydrolases"/>
    <property type="match status" value="1"/>
</dbReference>
<feature type="binding site" evidence="5">
    <location>
        <position position="22"/>
    </location>
    <ligand>
        <name>substrate</name>
    </ligand>
</feature>
<comment type="function">
    <text evidence="5">The physiological role of BioH is to remove the methyl group introduced by BioC when the pimeloyl moiety is complete. It allows to synthesize pimeloyl-ACP via the fatty acid synthetic pathway through the hydrolysis of the ester bonds of pimeloyl-ACP esters.</text>
</comment>
<protein>
    <recommendedName>
        <fullName evidence="5">Pimeloyl-[acyl-carrier protein] methyl ester esterase</fullName>
        <ecNumber evidence="5">3.1.1.85</ecNumber>
    </recommendedName>
    <alternativeName>
        <fullName evidence="5">Biotin synthesis protein BioH</fullName>
    </alternativeName>
    <alternativeName>
        <fullName evidence="5">Carboxylesterase BioH</fullName>
    </alternativeName>
</protein>
<keyword evidence="4 5" id="KW-0378">Hydrolase</keyword>
<dbReference type="PANTHER" id="PTHR43798">
    <property type="entry name" value="MONOACYLGLYCEROL LIPASE"/>
    <property type="match status" value="1"/>
</dbReference>
<feature type="binding site" evidence="5">
    <location>
        <begin position="145"/>
        <end position="149"/>
    </location>
    <ligand>
        <name>substrate</name>
    </ligand>
</feature>
<accession>A0ABY9TM92</accession>
<keyword evidence="3 5" id="KW-0093">Biotin biosynthesis</keyword>
<dbReference type="EMBL" id="CP134146">
    <property type="protein sequence ID" value="WNC68885.1"/>
    <property type="molecule type" value="Genomic_DNA"/>
</dbReference>
<dbReference type="InterPro" id="IPR029058">
    <property type="entry name" value="AB_hydrolase_fold"/>
</dbReference>
<feature type="binding site" evidence="5">
    <location>
        <begin position="84"/>
        <end position="85"/>
    </location>
    <ligand>
        <name>substrate</name>
    </ligand>
</feature>
<dbReference type="HAMAP" id="MF_01260">
    <property type="entry name" value="Carboxylester"/>
    <property type="match status" value="1"/>
</dbReference>
<keyword evidence="1 5" id="KW-0719">Serine esterase</keyword>
<evidence type="ECO:0000313" key="8">
    <source>
        <dbReference type="Proteomes" id="UP001248581"/>
    </source>
</evidence>
<dbReference type="Proteomes" id="UP001248581">
    <property type="component" value="Chromosome"/>
</dbReference>
<keyword evidence="8" id="KW-1185">Reference proteome</keyword>
<evidence type="ECO:0000256" key="5">
    <source>
        <dbReference type="HAMAP-Rule" id="MF_01260"/>
    </source>
</evidence>
<dbReference type="InterPro" id="IPR050266">
    <property type="entry name" value="AB_hydrolase_sf"/>
</dbReference>
<feature type="active site" evidence="5">
    <location>
        <position position="237"/>
    </location>
</feature>
<dbReference type="PANTHER" id="PTHR43798:SF31">
    <property type="entry name" value="AB HYDROLASE SUPERFAMILY PROTEIN YCLE"/>
    <property type="match status" value="1"/>
</dbReference>
<dbReference type="GO" id="GO:0090499">
    <property type="term" value="F:pimelyl-[acyl-carrier protein] methyl ester esterase activity"/>
    <property type="evidence" value="ECO:0007669"/>
    <property type="project" value="UniProtKB-EC"/>
</dbReference>
<reference evidence="8" key="1">
    <citation type="submission" date="2023-09" db="EMBL/GenBank/DDBJ databases">
        <authorList>
            <person name="Li S."/>
            <person name="Li X."/>
            <person name="Zhang C."/>
            <person name="Zhao Z."/>
        </authorList>
    </citation>
    <scope>NUCLEOTIDE SEQUENCE [LARGE SCALE GENOMIC DNA]</scope>
    <source>
        <strain evidence="8">SQ345</strain>
    </source>
</reference>
<evidence type="ECO:0000256" key="4">
    <source>
        <dbReference type="ARBA" id="ARBA00022801"/>
    </source>
</evidence>
<evidence type="ECO:0000256" key="3">
    <source>
        <dbReference type="ARBA" id="ARBA00022756"/>
    </source>
</evidence>
<comment type="catalytic activity">
    <reaction evidence="5">
        <text>6-carboxyhexanoyl-[ACP] methyl ester + H2O = 6-carboxyhexanoyl-[ACP] + methanol + H(+)</text>
        <dbReference type="Rhea" id="RHEA:42700"/>
        <dbReference type="Rhea" id="RHEA-COMP:9955"/>
        <dbReference type="Rhea" id="RHEA-COMP:10186"/>
        <dbReference type="ChEBI" id="CHEBI:15377"/>
        <dbReference type="ChEBI" id="CHEBI:15378"/>
        <dbReference type="ChEBI" id="CHEBI:17790"/>
        <dbReference type="ChEBI" id="CHEBI:78846"/>
        <dbReference type="ChEBI" id="CHEBI:82735"/>
        <dbReference type="EC" id="3.1.1.85"/>
    </reaction>
</comment>
<feature type="active site" evidence="5">
    <location>
        <position position="209"/>
    </location>
</feature>
<sequence>MAEQLKFNTQGSGFPLVFLHGWGLNGAIFSPMVEKLSTHYQVTTIDLPGFGQNSDVLLDDYSLENITAMVADCINQPAIIIGWSLGGLVATNIALHHPEKAHALVSVTSSPYFIEQANWPGIKAELLLAFHQQLSVDAHKTIEGFLKIQAMGSEHVRNDIKQIKALINAYPEPNTATLDASLSLLETVDLRAKIQALTLPVLRMYGRLDSLVPKAMIEQMDKLLPNSDSYTFHRASHAPFISHSDEFFTVLTDWITGNIEKN</sequence>
<comment type="subcellular location">
    <subcellularLocation>
        <location evidence="5">Cytoplasm</location>
    </subcellularLocation>
</comment>
<dbReference type="EC" id="3.1.1.85" evidence="5"/>
<evidence type="ECO:0000256" key="1">
    <source>
        <dbReference type="ARBA" id="ARBA00022487"/>
    </source>
</evidence>
<dbReference type="Pfam" id="PF00561">
    <property type="entry name" value="Abhydrolase_1"/>
    <property type="match status" value="1"/>
</dbReference>
<dbReference type="InterPro" id="IPR010076">
    <property type="entry name" value="BioH"/>
</dbReference>
<feature type="domain" description="AB hydrolase-1" evidence="6">
    <location>
        <begin position="15"/>
        <end position="243"/>
    </location>
</feature>
<comment type="pathway">
    <text evidence="5">Cofactor biosynthesis; biotin biosynthesis.</text>
</comment>
<evidence type="ECO:0000256" key="2">
    <source>
        <dbReference type="ARBA" id="ARBA00022490"/>
    </source>
</evidence>
<evidence type="ECO:0000259" key="6">
    <source>
        <dbReference type="Pfam" id="PF00561"/>
    </source>
</evidence>
<dbReference type="PRINTS" id="PR00111">
    <property type="entry name" value="ABHYDROLASE"/>
</dbReference>
<evidence type="ECO:0000313" key="7">
    <source>
        <dbReference type="EMBL" id="WNC68885.1"/>
    </source>
</evidence>
<proteinExistence type="inferred from homology"/>
<dbReference type="RefSeq" id="WP_348388039.1">
    <property type="nucleotide sequence ID" value="NZ_CP134146.1"/>
</dbReference>
<comment type="subunit">
    <text evidence="5">Monomer.</text>
</comment>
<keyword evidence="2 5" id="KW-0963">Cytoplasm</keyword>